<evidence type="ECO:0000313" key="4">
    <source>
        <dbReference type="Proteomes" id="UP000215374"/>
    </source>
</evidence>
<evidence type="ECO:0000313" key="2">
    <source>
        <dbReference type="EMBL" id="SNV69809.1"/>
    </source>
</evidence>
<evidence type="ECO:0000313" key="1">
    <source>
        <dbReference type="EMBL" id="AIJ33440.1"/>
    </source>
</evidence>
<keyword evidence="3" id="KW-1185">Reference proteome</keyword>
<gene>
    <name evidence="1" type="ORF">CIMIT_05575</name>
    <name evidence="2" type="ORF">SAMEA4535761_01182</name>
</gene>
<organism evidence="1 3">
    <name type="scientific">Corynebacterium imitans</name>
    <dbReference type="NCBI Taxonomy" id="156978"/>
    <lineage>
        <taxon>Bacteria</taxon>
        <taxon>Bacillati</taxon>
        <taxon>Actinomycetota</taxon>
        <taxon>Actinomycetes</taxon>
        <taxon>Mycobacteriales</taxon>
        <taxon>Corynebacteriaceae</taxon>
        <taxon>Corynebacterium</taxon>
    </lineage>
</organism>
<dbReference type="Proteomes" id="UP000215374">
    <property type="component" value="Chromosome 1"/>
</dbReference>
<dbReference type="HOGENOM" id="CLU_2698365_0_0_11"/>
<dbReference type="STRING" id="156978.CIMIT_05575"/>
<reference evidence="2 4" key="2">
    <citation type="submission" date="2017-06" db="EMBL/GenBank/DDBJ databases">
        <authorList>
            <consortium name="Pathogen Informatics"/>
        </authorList>
    </citation>
    <scope>NUCLEOTIDE SEQUENCE [LARGE SCALE GENOMIC DNA]</scope>
    <source>
        <strain evidence="2 4">NCTC13015</strain>
    </source>
</reference>
<dbReference type="KEGG" id="cii:CIMIT_05575"/>
<accession>A0A076NNT6</accession>
<evidence type="ECO:0000313" key="3">
    <source>
        <dbReference type="Proteomes" id="UP000028780"/>
    </source>
</evidence>
<protein>
    <submittedName>
        <fullName evidence="1">Uncharacterized protein</fullName>
    </submittedName>
</protein>
<dbReference type="Proteomes" id="UP000028780">
    <property type="component" value="Chromosome"/>
</dbReference>
<name>A0A076NNT6_9CORY</name>
<proteinExistence type="predicted"/>
<dbReference type="RefSeq" id="WP_038590254.1">
    <property type="nucleotide sequence ID" value="NZ_CP009211.1"/>
</dbReference>
<sequence>MIYRIEYGGEKYYLAEDESSVQVVSRLRAGEYPGLVTLQSNYGSVTLNLSEHVQFALRGDQFPSGEPAASVVF</sequence>
<dbReference type="EMBL" id="CP009211">
    <property type="protein sequence ID" value="AIJ33440.1"/>
    <property type="molecule type" value="Genomic_DNA"/>
</dbReference>
<reference evidence="1 3" key="1">
    <citation type="submission" date="2014-08" db="EMBL/GenBank/DDBJ databases">
        <title>Complete genome sequence of Corynebacterium imitans DSM 44264, isolated from a five-month-old boy with suspected pharyngeal diphtheria.</title>
        <authorList>
            <person name="Mollmann S."/>
            <person name="Albersmeier A."/>
            <person name="Ruckert C."/>
            <person name="Tauch A."/>
        </authorList>
    </citation>
    <scope>NUCLEOTIDE SEQUENCE [LARGE SCALE GENOMIC DNA]</scope>
    <source>
        <strain evidence="1 3">DSM 44264</strain>
    </source>
</reference>
<dbReference type="AlphaFoldDB" id="A0A076NNT6"/>
<dbReference type="EMBL" id="LT906467">
    <property type="protein sequence ID" value="SNV69809.1"/>
    <property type="molecule type" value="Genomic_DNA"/>
</dbReference>